<proteinExistence type="predicted"/>
<name>A0A1I8II77_9PLAT</name>
<reference evidence="2" key="1">
    <citation type="submission" date="2016-11" db="UniProtKB">
        <authorList>
            <consortium name="WormBaseParasite"/>
        </authorList>
    </citation>
    <scope>IDENTIFICATION</scope>
</reference>
<dbReference type="AlphaFoldDB" id="A0A1I8II77"/>
<protein>
    <submittedName>
        <fullName evidence="2">Uncharacterized protein</fullName>
    </submittedName>
</protein>
<sequence>MAGPGCGRTGRVDGSVRGGYRCFGRPTLDSSAIGPASTADGHQFGHLSGVRLCAGRRRGGGGRFDLGRPLGQPCWALQSGDSLRGESVVTGALHHRSGPQSAAVATCLLDGGF</sequence>
<evidence type="ECO:0000313" key="2">
    <source>
        <dbReference type="WBParaSite" id="maker-uti_cns_0013128-snap-gene-0.2-mRNA-1"/>
    </source>
</evidence>
<keyword evidence="1" id="KW-1185">Reference proteome</keyword>
<accession>A0A1I8II77</accession>
<organism evidence="1 2">
    <name type="scientific">Macrostomum lignano</name>
    <dbReference type="NCBI Taxonomy" id="282301"/>
    <lineage>
        <taxon>Eukaryota</taxon>
        <taxon>Metazoa</taxon>
        <taxon>Spiralia</taxon>
        <taxon>Lophotrochozoa</taxon>
        <taxon>Platyhelminthes</taxon>
        <taxon>Rhabditophora</taxon>
        <taxon>Macrostomorpha</taxon>
        <taxon>Macrostomida</taxon>
        <taxon>Macrostomidae</taxon>
        <taxon>Macrostomum</taxon>
    </lineage>
</organism>
<evidence type="ECO:0000313" key="1">
    <source>
        <dbReference type="Proteomes" id="UP000095280"/>
    </source>
</evidence>
<dbReference type="Proteomes" id="UP000095280">
    <property type="component" value="Unplaced"/>
</dbReference>
<dbReference type="WBParaSite" id="maker-uti_cns_0013128-snap-gene-0.2-mRNA-1">
    <property type="protein sequence ID" value="maker-uti_cns_0013128-snap-gene-0.2-mRNA-1"/>
    <property type="gene ID" value="maker-uti_cns_0013128-snap-gene-0.2"/>
</dbReference>